<comment type="caution">
    <text evidence="1">The sequence shown here is derived from an EMBL/GenBank/DDBJ whole genome shotgun (WGS) entry which is preliminary data.</text>
</comment>
<proteinExistence type="predicted"/>
<dbReference type="AlphaFoldDB" id="A0A151GDS8"/>
<gene>
    <name evidence="1" type="ORF">DCS_07186</name>
</gene>
<dbReference type="STRING" id="98403.A0A151GDS8"/>
<organism evidence="1 2">
    <name type="scientific">Drechmeria coniospora</name>
    <name type="common">Nematophagous fungus</name>
    <name type="synonym">Meria coniospora</name>
    <dbReference type="NCBI Taxonomy" id="98403"/>
    <lineage>
        <taxon>Eukaryota</taxon>
        <taxon>Fungi</taxon>
        <taxon>Dikarya</taxon>
        <taxon>Ascomycota</taxon>
        <taxon>Pezizomycotina</taxon>
        <taxon>Sordariomycetes</taxon>
        <taxon>Hypocreomycetidae</taxon>
        <taxon>Hypocreales</taxon>
        <taxon>Ophiocordycipitaceae</taxon>
        <taxon>Drechmeria</taxon>
    </lineage>
</organism>
<name>A0A151GDS8_DRECN</name>
<accession>A0A151GDS8</accession>
<protein>
    <submittedName>
        <fullName evidence="1">Perilipin MPL1-like protein</fullName>
    </submittedName>
</protein>
<dbReference type="OrthoDB" id="376826at2759"/>
<dbReference type="EMBL" id="LAYC01000003">
    <property type="protein sequence ID" value="KYK55224.1"/>
    <property type="molecule type" value="Genomic_DNA"/>
</dbReference>
<evidence type="ECO:0000313" key="1">
    <source>
        <dbReference type="EMBL" id="KYK55224.1"/>
    </source>
</evidence>
<reference evidence="1 2" key="1">
    <citation type="journal article" date="2016" name="Sci. Rep.">
        <title>Insights into Adaptations to a Near-Obligate Nematode Endoparasitic Lifestyle from the Finished Genome of Drechmeria coniospora.</title>
        <authorList>
            <person name="Zhang L."/>
            <person name="Zhou Z."/>
            <person name="Guo Q."/>
            <person name="Fokkens L."/>
            <person name="Miskei M."/>
            <person name="Pocsi I."/>
            <person name="Zhang W."/>
            <person name="Chen M."/>
            <person name="Wang L."/>
            <person name="Sun Y."/>
            <person name="Donzelli B.G."/>
            <person name="Gibson D.M."/>
            <person name="Nelson D.R."/>
            <person name="Luo J.G."/>
            <person name="Rep M."/>
            <person name="Liu H."/>
            <person name="Yang S."/>
            <person name="Wang J."/>
            <person name="Krasnoff S.B."/>
            <person name="Xu Y."/>
            <person name="Molnar I."/>
            <person name="Lin M."/>
        </authorList>
    </citation>
    <scope>NUCLEOTIDE SEQUENCE [LARGE SCALE GENOMIC DNA]</scope>
    <source>
        <strain evidence="1 2">ARSEF 6962</strain>
    </source>
</reference>
<dbReference type="InParanoid" id="A0A151GDS8"/>
<dbReference type="RefSeq" id="XP_040654576.1">
    <property type="nucleotide sequence ID" value="XM_040804472.1"/>
</dbReference>
<evidence type="ECO:0000313" key="2">
    <source>
        <dbReference type="Proteomes" id="UP000076580"/>
    </source>
</evidence>
<dbReference type="GeneID" id="63719829"/>
<sequence>MAVPQVNGDVASPVHNSAFLQHILNYPLISDGITTVTANEYAQRSLKLGDSAYQTFARPVLPYFAKPYGFISPYVQRADSIGDKTLDRIDERFPIVMKPTSELYSDTCSLLLLPYSKSIEGRDRVFQIYSSEVKKNEQQGLVGQGKAAVSTAFVVSTETLSWLSSFLSAKKAEANKLVSEKVQQ</sequence>
<keyword evidence="2" id="KW-1185">Reference proteome</keyword>
<dbReference type="Proteomes" id="UP000076580">
    <property type="component" value="Chromosome 03"/>
</dbReference>